<accession>X0WGW4</accession>
<reference evidence="1" key="1">
    <citation type="journal article" date="2014" name="Front. Microbiol.">
        <title>High frequency of phylogenetically diverse reductive dehalogenase-homologous genes in deep subseafloor sedimentary metagenomes.</title>
        <authorList>
            <person name="Kawai M."/>
            <person name="Futagami T."/>
            <person name="Toyoda A."/>
            <person name="Takaki Y."/>
            <person name="Nishi S."/>
            <person name="Hori S."/>
            <person name="Arai W."/>
            <person name="Tsubouchi T."/>
            <person name="Morono Y."/>
            <person name="Uchiyama I."/>
            <person name="Ito T."/>
            <person name="Fujiyama A."/>
            <person name="Inagaki F."/>
            <person name="Takami H."/>
        </authorList>
    </citation>
    <scope>NUCLEOTIDE SEQUENCE</scope>
    <source>
        <strain evidence="1">Expedition CK06-06</strain>
    </source>
</reference>
<evidence type="ECO:0008006" key="2">
    <source>
        <dbReference type="Google" id="ProtNLM"/>
    </source>
</evidence>
<feature type="non-terminal residue" evidence="1">
    <location>
        <position position="1"/>
    </location>
</feature>
<proteinExistence type="predicted"/>
<protein>
    <recommendedName>
        <fullName evidence="2">PPM-type phosphatase domain-containing protein</fullName>
    </recommendedName>
</protein>
<organism evidence="1">
    <name type="scientific">marine sediment metagenome</name>
    <dbReference type="NCBI Taxonomy" id="412755"/>
    <lineage>
        <taxon>unclassified sequences</taxon>
        <taxon>metagenomes</taxon>
        <taxon>ecological metagenomes</taxon>
    </lineage>
</organism>
<dbReference type="InterPro" id="IPR036457">
    <property type="entry name" value="PPM-type-like_dom_sf"/>
</dbReference>
<name>X0WGW4_9ZZZZ</name>
<gene>
    <name evidence="1" type="ORF">S01H1_51517</name>
</gene>
<dbReference type="EMBL" id="BARS01033246">
    <property type="protein sequence ID" value="GAG23768.1"/>
    <property type="molecule type" value="Genomic_DNA"/>
</dbReference>
<dbReference type="AlphaFoldDB" id="X0WGW4"/>
<evidence type="ECO:0000313" key="1">
    <source>
        <dbReference type="EMBL" id="GAG23768.1"/>
    </source>
</evidence>
<dbReference type="SUPFAM" id="SSF81606">
    <property type="entry name" value="PP2C-like"/>
    <property type="match status" value="1"/>
</dbReference>
<sequence>AIMGNSNALIYNADCLYVNPSLRVFAISDAPGMTTASRLLISRLDVHLQNIPVERLEKIINDLDRETDLSQKATLSMIGFSQTEQAHCRLKAIILKAGDTRVFRGNFTKGKITELDGNPNFIGNSGSQHKTSQIGLIDSDFFILVSDGMVGITPGLKDMKLGTDLRNMIKENPEKFVFGAIERCNRIIQKKISSRTITKFGGNDNVSIILIVPHNLQRSRSKQNFILGGYIGR</sequence>
<comment type="caution">
    <text evidence="1">The sequence shown here is derived from an EMBL/GenBank/DDBJ whole genome shotgun (WGS) entry which is preliminary data.</text>
</comment>